<feature type="transmembrane region" description="Helical" evidence="2">
    <location>
        <begin position="163"/>
        <end position="182"/>
    </location>
</feature>
<keyword evidence="2" id="KW-0472">Membrane</keyword>
<dbReference type="InParanoid" id="A0A1Z5JLA2"/>
<keyword evidence="2" id="KW-0812">Transmembrane</keyword>
<evidence type="ECO:0000313" key="4">
    <source>
        <dbReference type="Proteomes" id="UP000198406"/>
    </source>
</evidence>
<keyword evidence="2" id="KW-1133">Transmembrane helix</keyword>
<organism evidence="3 4">
    <name type="scientific">Fistulifera solaris</name>
    <name type="common">Oleaginous diatom</name>
    <dbReference type="NCBI Taxonomy" id="1519565"/>
    <lineage>
        <taxon>Eukaryota</taxon>
        <taxon>Sar</taxon>
        <taxon>Stramenopiles</taxon>
        <taxon>Ochrophyta</taxon>
        <taxon>Bacillariophyta</taxon>
        <taxon>Bacillariophyceae</taxon>
        <taxon>Bacillariophycidae</taxon>
        <taxon>Naviculales</taxon>
        <taxon>Naviculaceae</taxon>
        <taxon>Fistulifera</taxon>
    </lineage>
</organism>
<sequence>MTRTKSRIASHRRLEEPDVTSLLLGPPPVMNMTNPLSDPAFNETYQHYIPTDSPSEANPQQDDDVIHVDDDDVKAEQNSHDVIMNMTNPLSDPEFNYTYQHSDHATMEPHISPAKNKTLNHHPSITISDPSPPPKTTQHKSCSTNASWMRRMMCQTTTFSQNHPFFAVLSVGAALFVTLRFVRNRRRSMSRGEYRAVAAHYIDTDFDDSLDDISHEFLDEDDWTGKRTIEMASFGDELTLEEVNG</sequence>
<feature type="region of interest" description="Disordered" evidence="1">
    <location>
        <begin position="38"/>
        <end position="64"/>
    </location>
</feature>
<comment type="caution">
    <text evidence="3">The sequence shown here is derived from an EMBL/GenBank/DDBJ whole genome shotgun (WGS) entry which is preliminary data.</text>
</comment>
<keyword evidence="4" id="KW-1185">Reference proteome</keyword>
<evidence type="ECO:0000313" key="3">
    <source>
        <dbReference type="EMBL" id="GAX14686.1"/>
    </source>
</evidence>
<name>A0A1Z5JLA2_FISSO</name>
<evidence type="ECO:0000256" key="2">
    <source>
        <dbReference type="SAM" id="Phobius"/>
    </source>
</evidence>
<evidence type="ECO:0008006" key="5">
    <source>
        <dbReference type="Google" id="ProtNLM"/>
    </source>
</evidence>
<accession>A0A1Z5JLA2</accession>
<dbReference type="EMBL" id="BDSP01000082">
    <property type="protein sequence ID" value="GAX14686.1"/>
    <property type="molecule type" value="Genomic_DNA"/>
</dbReference>
<gene>
    <name evidence="3" type="ORF">FisN_11Hh227</name>
</gene>
<evidence type="ECO:0000256" key="1">
    <source>
        <dbReference type="SAM" id="MobiDB-lite"/>
    </source>
</evidence>
<reference evidence="3 4" key="1">
    <citation type="journal article" date="2015" name="Plant Cell">
        <title>Oil accumulation by the oleaginous diatom Fistulifera solaris as revealed by the genome and transcriptome.</title>
        <authorList>
            <person name="Tanaka T."/>
            <person name="Maeda Y."/>
            <person name="Veluchamy A."/>
            <person name="Tanaka M."/>
            <person name="Abida H."/>
            <person name="Marechal E."/>
            <person name="Bowler C."/>
            <person name="Muto M."/>
            <person name="Sunaga Y."/>
            <person name="Tanaka M."/>
            <person name="Yoshino T."/>
            <person name="Taniguchi T."/>
            <person name="Fukuda Y."/>
            <person name="Nemoto M."/>
            <person name="Matsumoto M."/>
            <person name="Wong P.S."/>
            <person name="Aburatani S."/>
            <person name="Fujibuchi W."/>
        </authorList>
    </citation>
    <scope>NUCLEOTIDE SEQUENCE [LARGE SCALE GENOMIC DNA]</scope>
    <source>
        <strain evidence="3 4">JPCC DA0580</strain>
    </source>
</reference>
<protein>
    <recommendedName>
        <fullName evidence="5">Transmembrane protein</fullName>
    </recommendedName>
</protein>
<proteinExistence type="predicted"/>
<dbReference type="Proteomes" id="UP000198406">
    <property type="component" value="Unassembled WGS sequence"/>
</dbReference>
<dbReference type="AlphaFoldDB" id="A0A1Z5JLA2"/>